<evidence type="ECO:0000259" key="2">
    <source>
        <dbReference type="PROSITE" id="PS50280"/>
    </source>
</evidence>
<feature type="region of interest" description="Disordered" evidence="1">
    <location>
        <begin position="83"/>
        <end position="108"/>
    </location>
</feature>
<dbReference type="PROSITE" id="PS50280">
    <property type="entry name" value="SET"/>
    <property type="match status" value="1"/>
</dbReference>
<dbReference type="PANTHER" id="PTHR47250">
    <property type="entry name" value="HISTONE-LYSINE N-METHYLTRANSFERASE SET-6"/>
    <property type="match status" value="1"/>
</dbReference>
<dbReference type="Pfam" id="PF00856">
    <property type="entry name" value="SET"/>
    <property type="match status" value="1"/>
</dbReference>
<feature type="domain" description="SET" evidence="2">
    <location>
        <begin position="515"/>
        <end position="621"/>
    </location>
</feature>
<evidence type="ECO:0000313" key="3">
    <source>
        <dbReference type="EMBL" id="OAA75806.1"/>
    </source>
</evidence>
<comment type="caution">
    <text evidence="3">The sequence shown here is derived from an EMBL/GenBank/DDBJ whole genome shotgun (WGS) entry which is preliminary data.</text>
</comment>
<dbReference type="Gene3D" id="2.170.270.10">
    <property type="entry name" value="SET domain"/>
    <property type="match status" value="1"/>
</dbReference>
<evidence type="ECO:0000256" key="1">
    <source>
        <dbReference type="SAM" id="MobiDB-lite"/>
    </source>
</evidence>
<proteinExistence type="predicted"/>
<sequence length="643" mass="70456">MVVSPDRLEALRQILSDEILNQFAEALLDCSLLENLRNPVLRLEAFVENGDNQSDNRKRNRDQGSPIVSQIVDISGILAAPKSARRSGCISPPPSSAAREDLDYQGGGVDDSGHGAVGFNAAPAFSVPSAASRVAAANLASDGTASPRRMLGALRPAPERDVIDTNRQMEVIDSFPKRAKTQAAASLTLEQPTLTKFVTNLWDQLHGNAVLEPQLLEGLALLTSVSSGSTLLTDGTAQGPSREIIPATARTDLGITTTVSSSDGAESLFSRSNVVCRKVTQASRTCRSVEVIVQARWVEEFDEYVECLAAENPAMSQTKCRKAALMEACHDFQWSEKELRNKMAVWRSYKDVKDAAGWSALVFSGMGLYRLCKYRIGLNQKGLDTLRRLRTRLEVVADTLHPQWRQLLAFIGQSTRCTFIGHPHDWVVKLDGSDPVPLSSTYGEPGLFSAFNHLEESVVDTLAWHGDDPRYVPPVNVAAPLANCHACGQTQSDDPEHNQCCCFPALFGSGRRRPASVQVFRTQDGRNNGLLALTSVERGVAIGEFVGLITKGVEDLDVMNASTGVRSYQIWQGRQGNYTRFINHSCNPNAQFQHFIWQSTQRIILVSKGIEAGSEITVDYSESYWSGLNKRCLCAESCCRYNS</sequence>
<dbReference type="EMBL" id="AZHF01000005">
    <property type="protein sequence ID" value="OAA75806.1"/>
    <property type="molecule type" value="Genomic_DNA"/>
</dbReference>
<dbReference type="InterPro" id="IPR053105">
    <property type="entry name" value="Class_V-like_SAM-MTase"/>
</dbReference>
<dbReference type="OrthoDB" id="308383at2759"/>
<organism evidence="3 4">
    <name type="scientific">Akanthomyces lecanii RCEF 1005</name>
    <dbReference type="NCBI Taxonomy" id="1081108"/>
    <lineage>
        <taxon>Eukaryota</taxon>
        <taxon>Fungi</taxon>
        <taxon>Dikarya</taxon>
        <taxon>Ascomycota</taxon>
        <taxon>Pezizomycotina</taxon>
        <taxon>Sordariomycetes</taxon>
        <taxon>Hypocreomycetidae</taxon>
        <taxon>Hypocreales</taxon>
        <taxon>Cordycipitaceae</taxon>
        <taxon>Akanthomyces</taxon>
        <taxon>Cordyceps confragosa</taxon>
    </lineage>
</organism>
<gene>
    <name evidence="3" type="ORF">LEL_07794</name>
</gene>
<dbReference type="InterPro" id="IPR001214">
    <property type="entry name" value="SET_dom"/>
</dbReference>
<dbReference type="InterPro" id="IPR046341">
    <property type="entry name" value="SET_dom_sf"/>
</dbReference>
<dbReference type="SMART" id="SM00317">
    <property type="entry name" value="SET"/>
    <property type="match status" value="1"/>
</dbReference>
<dbReference type="Proteomes" id="UP000076881">
    <property type="component" value="Unassembled WGS sequence"/>
</dbReference>
<dbReference type="AlphaFoldDB" id="A0A168FZ75"/>
<dbReference type="PANTHER" id="PTHR47250:SF3">
    <property type="entry name" value="HISTONE-LYSINE N-METHYLTRANSFERASE SET-6"/>
    <property type="match status" value="1"/>
</dbReference>
<evidence type="ECO:0000313" key="4">
    <source>
        <dbReference type="Proteomes" id="UP000076881"/>
    </source>
</evidence>
<keyword evidence="4" id="KW-1185">Reference proteome</keyword>
<accession>A0A168FZ75</accession>
<dbReference type="SUPFAM" id="SSF82199">
    <property type="entry name" value="SET domain"/>
    <property type="match status" value="1"/>
</dbReference>
<dbReference type="STRING" id="1081108.A0A168FZ75"/>
<protein>
    <submittedName>
        <fullName evidence="3">SET domain-containing protein</fullName>
    </submittedName>
</protein>
<reference evidence="3 4" key="1">
    <citation type="journal article" date="2016" name="Genome Biol. Evol.">
        <title>Divergent and convergent evolution of fungal pathogenicity.</title>
        <authorList>
            <person name="Shang Y."/>
            <person name="Xiao G."/>
            <person name="Zheng P."/>
            <person name="Cen K."/>
            <person name="Zhan S."/>
            <person name="Wang C."/>
        </authorList>
    </citation>
    <scope>NUCLEOTIDE SEQUENCE [LARGE SCALE GENOMIC DNA]</scope>
    <source>
        <strain evidence="3 4">RCEF 1005</strain>
    </source>
</reference>
<name>A0A168FZ75_CORDF</name>